<keyword evidence="8" id="KW-0732">Signal</keyword>
<evidence type="ECO:0000259" key="10">
    <source>
        <dbReference type="Pfam" id="PF05649"/>
    </source>
</evidence>
<dbReference type="PANTHER" id="PTHR11733">
    <property type="entry name" value="ZINC METALLOPROTEASE FAMILY M13 NEPRILYSIN-RELATED"/>
    <property type="match status" value="1"/>
</dbReference>
<feature type="signal peptide" evidence="8">
    <location>
        <begin position="1"/>
        <end position="20"/>
    </location>
</feature>
<evidence type="ECO:0000256" key="2">
    <source>
        <dbReference type="ARBA" id="ARBA00007357"/>
    </source>
</evidence>
<evidence type="ECO:0000313" key="12">
    <source>
        <dbReference type="Proteomes" id="UP001370348"/>
    </source>
</evidence>
<keyword evidence="4" id="KW-0479">Metal-binding</keyword>
<dbReference type="InterPro" id="IPR042089">
    <property type="entry name" value="Peptidase_M13_dom_2"/>
</dbReference>
<dbReference type="EMBL" id="CP089984">
    <property type="protein sequence ID" value="WXB16247.1"/>
    <property type="molecule type" value="Genomic_DNA"/>
</dbReference>
<organism evidence="11 12">
    <name type="scientific">Pendulispora albinea</name>
    <dbReference type="NCBI Taxonomy" id="2741071"/>
    <lineage>
        <taxon>Bacteria</taxon>
        <taxon>Pseudomonadati</taxon>
        <taxon>Myxococcota</taxon>
        <taxon>Myxococcia</taxon>
        <taxon>Myxococcales</taxon>
        <taxon>Sorangiineae</taxon>
        <taxon>Pendulisporaceae</taxon>
        <taxon>Pendulispora</taxon>
    </lineage>
</organism>
<evidence type="ECO:0000256" key="1">
    <source>
        <dbReference type="ARBA" id="ARBA00001947"/>
    </source>
</evidence>
<comment type="similarity">
    <text evidence="2">Belongs to the peptidase M13 family.</text>
</comment>
<reference evidence="11 12" key="1">
    <citation type="submission" date="2021-12" db="EMBL/GenBank/DDBJ databases">
        <title>Discovery of the Pendulisporaceae a myxobacterial family with distinct sporulation behavior and unique specialized metabolism.</title>
        <authorList>
            <person name="Garcia R."/>
            <person name="Popoff A."/>
            <person name="Bader C.D."/>
            <person name="Loehr J."/>
            <person name="Walesch S."/>
            <person name="Walt C."/>
            <person name="Boldt J."/>
            <person name="Bunk B."/>
            <person name="Haeckl F.J.F.P.J."/>
            <person name="Gunesch A.P."/>
            <person name="Birkelbach J."/>
            <person name="Nuebel U."/>
            <person name="Pietschmann T."/>
            <person name="Bach T."/>
            <person name="Mueller R."/>
        </authorList>
    </citation>
    <scope>NUCLEOTIDE SEQUENCE [LARGE SCALE GENOMIC DNA]</scope>
    <source>
        <strain evidence="11 12">MSr11954</strain>
    </source>
</reference>
<dbReference type="InterPro" id="IPR024079">
    <property type="entry name" value="MetalloPept_cat_dom_sf"/>
</dbReference>
<keyword evidence="7" id="KW-0482">Metalloprotease</keyword>
<dbReference type="Pfam" id="PF05649">
    <property type="entry name" value="Peptidase_M13_N"/>
    <property type="match status" value="1"/>
</dbReference>
<sequence>MRRNQLLSCLSALVCMASCAAPEPATPPPATAAAVKPVETAAPTQAPAPAFPGKPKLGTFGVDVAGADPSTKAGKDFYTFAGGRWMKENQIPADRSRWGVFDQLREESDTNVRAILDEQVKSKSTAGDGAQKAADFYAAYLDTAAIDKKGFAPAKADLAAIAGAKSLADIVKLMGRPDLPVKTPIEMSVTLDEKNPDRYVVGVGQGGLGLPDREFYLKADKQFEEIRTKYLAHITKVLAMVGDKQAAANAKAILALETQIADRHWPIADRRERDKTYNPRTIAELQKESPQFPWKVYLDAQGYGKESQVIVAENTAVAKLAQLFPTVSLSTWKVYLTYHFLRASADVLPSQLDDEVFDFTGRTLNGQPQQRERWKRGISAVNGALGDAVGELYVARFFQPKAKTEMDRLVENLRKGYAVRIQAVDWMSPETKKLALEKLATFRPKIGYPTKWKNYAALQIVAGDAFGNKRRSQIWHHEYERAKLGKPSDRDEWFMTPQTVNAYYNSTFNEIVFPAAILQPPFFDAEADPAVNYGGIGGVIGHEMGHGFDDQGAKSDAKGVLRTWWGPADVEAFKKRTDALADQYSRFEPLPGIKVNGRLTLGENIGDVGGLTVSYQAYQLSLDGKPAPTFDGYTGDQRFFLGWAQVWRALYRDQALRNQVLTDPHSPAVYRVNGVVRNLDAWYKAFDVKADDPLYLAPEKRVRIW</sequence>
<proteinExistence type="inferred from homology"/>
<keyword evidence="6" id="KW-0862">Zinc</keyword>
<name>A0ABZ2LZV5_9BACT</name>
<dbReference type="PANTHER" id="PTHR11733:SF167">
    <property type="entry name" value="FI17812P1-RELATED"/>
    <property type="match status" value="1"/>
</dbReference>
<dbReference type="InterPro" id="IPR000718">
    <property type="entry name" value="Peptidase_M13"/>
</dbReference>
<evidence type="ECO:0000256" key="8">
    <source>
        <dbReference type="SAM" id="SignalP"/>
    </source>
</evidence>
<keyword evidence="3" id="KW-0645">Protease</keyword>
<dbReference type="Proteomes" id="UP001370348">
    <property type="component" value="Chromosome"/>
</dbReference>
<comment type="cofactor">
    <cofactor evidence="1">
        <name>Zn(2+)</name>
        <dbReference type="ChEBI" id="CHEBI:29105"/>
    </cofactor>
</comment>
<evidence type="ECO:0000256" key="4">
    <source>
        <dbReference type="ARBA" id="ARBA00022723"/>
    </source>
</evidence>
<keyword evidence="12" id="KW-1185">Reference proteome</keyword>
<dbReference type="RefSeq" id="WP_394825876.1">
    <property type="nucleotide sequence ID" value="NZ_CP089984.1"/>
</dbReference>
<dbReference type="SUPFAM" id="SSF55486">
    <property type="entry name" value="Metalloproteases ('zincins'), catalytic domain"/>
    <property type="match status" value="1"/>
</dbReference>
<dbReference type="Gene3D" id="1.10.1380.10">
    <property type="entry name" value="Neutral endopeptidase , domain2"/>
    <property type="match status" value="1"/>
</dbReference>
<gene>
    <name evidence="11" type="ORF">LZC94_02990</name>
</gene>
<keyword evidence="5" id="KW-0378">Hydrolase</keyword>
<dbReference type="PRINTS" id="PR00786">
    <property type="entry name" value="NEPRILYSIN"/>
</dbReference>
<feature type="chain" id="PRO_5045152611" evidence="8">
    <location>
        <begin position="21"/>
        <end position="705"/>
    </location>
</feature>
<evidence type="ECO:0000256" key="7">
    <source>
        <dbReference type="ARBA" id="ARBA00023049"/>
    </source>
</evidence>
<dbReference type="PROSITE" id="PS51885">
    <property type="entry name" value="NEPRILYSIN"/>
    <property type="match status" value="1"/>
</dbReference>
<feature type="domain" description="Peptidase M13 N-terminal" evidence="10">
    <location>
        <begin position="75"/>
        <end position="449"/>
    </location>
</feature>
<dbReference type="CDD" id="cd08662">
    <property type="entry name" value="M13"/>
    <property type="match status" value="1"/>
</dbReference>
<evidence type="ECO:0000256" key="6">
    <source>
        <dbReference type="ARBA" id="ARBA00022833"/>
    </source>
</evidence>
<evidence type="ECO:0000313" key="11">
    <source>
        <dbReference type="EMBL" id="WXB16247.1"/>
    </source>
</evidence>
<dbReference type="InterPro" id="IPR018497">
    <property type="entry name" value="Peptidase_M13_C"/>
</dbReference>
<protein>
    <submittedName>
        <fullName evidence="11">Peptidase M13</fullName>
    </submittedName>
</protein>
<dbReference type="Pfam" id="PF01431">
    <property type="entry name" value="Peptidase_M13"/>
    <property type="match status" value="1"/>
</dbReference>
<dbReference type="Gene3D" id="3.40.390.10">
    <property type="entry name" value="Collagenase (Catalytic Domain)"/>
    <property type="match status" value="1"/>
</dbReference>
<evidence type="ECO:0000256" key="3">
    <source>
        <dbReference type="ARBA" id="ARBA00022670"/>
    </source>
</evidence>
<evidence type="ECO:0000259" key="9">
    <source>
        <dbReference type="Pfam" id="PF01431"/>
    </source>
</evidence>
<dbReference type="InterPro" id="IPR008753">
    <property type="entry name" value="Peptidase_M13_N"/>
</dbReference>
<accession>A0ABZ2LZV5</accession>
<evidence type="ECO:0000256" key="5">
    <source>
        <dbReference type="ARBA" id="ARBA00022801"/>
    </source>
</evidence>
<feature type="domain" description="Peptidase M13 C-terminal" evidence="9">
    <location>
        <begin position="501"/>
        <end position="702"/>
    </location>
</feature>